<dbReference type="RefSeq" id="WP_198874655.1">
    <property type="nucleotide sequence ID" value="NZ_JAEKMH010000001.1"/>
</dbReference>
<name>A0A934IVA2_9HYPH</name>
<dbReference type="InterPro" id="IPR014915">
    <property type="entry name" value="Phage_TLS_TfmB"/>
</dbReference>
<comment type="caution">
    <text evidence="1">The sequence shown here is derived from an EMBL/GenBank/DDBJ whole genome shotgun (WGS) entry which is preliminary data.</text>
</comment>
<evidence type="ECO:0000313" key="1">
    <source>
        <dbReference type="EMBL" id="MBJ3783418.1"/>
    </source>
</evidence>
<evidence type="ECO:0000313" key="2">
    <source>
        <dbReference type="Proteomes" id="UP000602124"/>
    </source>
</evidence>
<dbReference type="Pfam" id="PF08809">
    <property type="entry name" value="DUF1799"/>
    <property type="match status" value="1"/>
</dbReference>
<reference evidence="1" key="1">
    <citation type="submission" date="2020-12" db="EMBL/GenBank/DDBJ databases">
        <title>Devosia sp. MSA67 isolated from Mo River.</title>
        <authorList>
            <person name="Ma F."/>
            <person name="Zi Z."/>
        </authorList>
    </citation>
    <scope>NUCLEOTIDE SEQUENCE</scope>
    <source>
        <strain evidence="1">MSA67</strain>
    </source>
</reference>
<keyword evidence="2" id="KW-1185">Reference proteome</keyword>
<protein>
    <submittedName>
        <fullName evidence="1">DUF1799 domain-containing protein</fullName>
    </submittedName>
</protein>
<dbReference type="Proteomes" id="UP000602124">
    <property type="component" value="Unassembled WGS sequence"/>
</dbReference>
<accession>A0A934IVA2</accession>
<proteinExistence type="predicted"/>
<gene>
    <name evidence="1" type="ORF">JEQ47_01680</name>
</gene>
<sequence length="103" mass="11258">MDEAAAAEFAELGVTVEPDEVDEEDVFEIWDINVGAFEVFRALDSQWHCIAVGGLSSAKIIRTGLDYPGVDIVMRNHGLPPEQFSLIQAMEMAALSAFAEADR</sequence>
<dbReference type="EMBL" id="JAEKMH010000001">
    <property type="protein sequence ID" value="MBJ3783418.1"/>
    <property type="molecule type" value="Genomic_DNA"/>
</dbReference>
<dbReference type="AlphaFoldDB" id="A0A934IVA2"/>
<organism evidence="1 2">
    <name type="scientific">Devosia sediminis</name>
    <dbReference type="NCBI Taxonomy" id="2798801"/>
    <lineage>
        <taxon>Bacteria</taxon>
        <taxon>Pseudomonadati</taxon>
        <taxon>Pseudomonadota</taxon>
        <taxon>Alphaproteobacteria</taxon>
        <taxon>Hyphomicrobiales</taxon>
        <taxon>Devosiaceae</taxon>
        <taxon>Devosia</taxon>
    </lineage>
</organism>